<accession>A0A0F8W9B5</accession>
<dbReference type="EMBL" id="LAZR01009030">
    <property type="protein sequence ID" value="KKM75112.1"/>
    <property type="molecule type" value="Genomic_DNA"/>
</dbReference>
<reference evidence="2" key="1">
    <citation type="journal article" date="2015" name="Nature">
        <title>Complex archaea that bridge the gap between prokaryotes and eukaryotes.</title>
        <authorList>
            <person name="Spang A."/>
            <person name="Saw J.H."/>
            <person name="Jorgensen S.L."/>
            <person name="Zaremba-Niedzwiedzka K."/>
            <person name="Martijn J."/>
            <person name="Lind A.E."/>
            <person name="van Eijk R."/>
            <person name="Schleper C."/>
            <person name="Guy L."/>
            <person name="Ettema T.J."/>
        </authorList>
    </citation>
    <scope>NUCLEOTIDE SEQUENCE</scope>
</reference>
<gene>
    <name evidence="3" type="ORF">LCGC14_1393510</name>
    <name evidence="2" type="ORF">LCGC14_3097090</name>
</gene>
<feature type="compositionally biased region" description="Low complexity" evidence="1">
    <location>
        <begin position="61"/>
        <end position="74"/>
    </location>
</feature>
<evidence type="ECO:0000313" key="2">
    <source>
        <dbReference type="EMBL" id="KKK53208.1"/>
    </source>
</evidence>
<organism evidence="2">
    <name type="scientific">marine sediment metagenome</name>
    <dbReference type="NCBI Taxonomy" id="412755"/>
    <lineage>
        <taxon>unclassified sequences</taxon>
        <taxon>metagenomes</taxon>
        <taxon>ecological metagenomes</taxon>
    </lineage>
</organism>
<dbReference type="AlphaFoldDB" id="A0A0F8W9B5"/>
<evidence type="ECO:0000256" key="1">
    <source>
        <dbReference type="SAM" id="MobiDB-lite"/>
    </source>
</evidence>
<evidence type="ECO:0000313" key="3">
    <source>
        <dbReference type="EMBL" id="KKM75112.1"/>
    </source>
</evidence>
<sequence>MAQHDPVEDALNERKRRARFVEAGGAFSSPVNPEALDITRQFLGGKQQVRRRLPPQASPVAGQRAFGQQGARQRPGGGGLVTPGPTQPDPAQPLSDRFFDLQGPVGFSKTPQGRAILQRILGLRGKR</sequence>
<name>A0A0F8W9B5_9ZZZZ</name>
<feature type="region of interest" description="Disordered" evidence="1">
    <location>
        <begin position="46"/>
        <end position="110"/>
    </location>
</feature>
<proteinExistence type="predicted"/>
<protein>
    <submittedName>
        <fullName evidence="2">Uncharacterized protein</fullName>
    </submittedName>
</protein>
<dbReference type="EMBL" id="LAZR01066621">
    <property type="protein sequence ID" value="KKK53208.1"/>
    <property type="molecule type" value="Genomic_DNA"/>
</dbReference>
<comment type="caution">
    <text evidence="2">The sequence shown here is derived from an EMBL/GenBank/DDBJ whole genome shotgun (WGS) entry which is preliminary data.</text>
</comment>